<reference evidence="1 2" key="1">
    <citation type="submission" date="2019-01" db="EMBL/GenBank/DDBJ databases">
        <title>Sequencing of cultivated peanut Arachis hypogaea provides insights into genome evolution and oil improvement.</title>
        <authorList>
            <person name="Chen X."/>
        </authorList>
    </citation>
    <scope>NUCLEOTIDE SEQUENCE [LARGE SCALE GENOMIC DNA]</scope>
    <source>
        <strain evidence="2">cv. Fuhuasheng</strain>
        <tissue evidence="1">Leaves</tissue>
    </source>
</reference>
<comment type="caution">
    <text evidence="1">The sequence shown here is derived from an EMBL/GenBank/DDBJ whole genome shotgun (WGS) entry which is preliminary data.</text>
</comment>
<sequence length="114" mass="12762">MWFEELLGVLPPANSIDKFTVKYTWFQETFSELPQGAPEETVWRYTLAYIMILLSTQLFGDKSGHGSVQLGVSCTVMAIQVHVPYGEHKCHQVSWSIAAPPVVDLLEVPWIPAG</sequence>
<keyword evidence="2" id="KW-1185">Reference proteome</keyword>
<evidence type="ECO:0000313" key="2">
    <source>
        <dbReference type="Proteomes" id="UP000289738"/>
    </source>
</evidence>
<dbReference type="AlphaFoldDB" id="A0A445BEN8"/>
<dbReference type="EMBL" id="SDMP01000009">
    <property type="protein sequence ID" value="RYR37145.1"/>
    <property type="molecule type" value="Genomic_DNA"/>
</dbReference>
<accession>A0A445BEN8</accession>
<proteinExistence type="predicted"/>
<evidence type="ECO:0008006" key="3">
    <source>
        <dbReference type="Google" id="ProtNLM"/>
    </source>
</evidence>
<evidence type="ECO:0000313" key="1">
    <source>
        <dbReference type="EMBL" id="RYR37145.1"/>
    </source>
</evidence>
<gene>
    <name evidence="1" type="ORF">Ahy_A09g042075</name>
</gene>
<protein>
    <recommendedName>
        <fullName evidence="3">Aminotransferase-like plant mobile domain-containing protein</fullName>
    </recommendedName>
</protein>
<organism evidence="1 2">
    <name type="scientific">Arachis hypogaea</name>
    <name type="common">Peanut</name>
    <dbReference type="NCBI Taxonomy" id="3818"/>
    <lineage>
        <taxon>Eukaryota</taxon>
        <taxon>Viridiplantae</taxon>
        <taxon>Streptophyta</taxon>
        <taxon>Embryophyta</taxon>
        <taxon>Tracheophyta</taxon>
        <taxon>Spermatophyta</taxon>
        <taxon>Magnoliopsida</taxon>
        <taxon>eudicotyledons</taxon>
        <taxon>Gunneridae</taxon>
        <taxon>Pentapetalae</taxon>
        <taxon>rosids</taxon>
        <taxon>fabids</taxon>
        <taxon>Fabales</taxon>
        <taxon>Fabaceae</taxon>
        <taxon>Papilionoideae</taxon>
        <taxon>50 kb inversion clade</taxon>
        <taxon>dalbergioids sensu lato</taxon>
        <taxon>Dalbergieae</taxon>
        <taxon>Pterocarpus clade</taxon>
        <taxon>Arachis</taxon>
    </lineage>
</organism>
<name>A0A445BEN8_ARAHY</name>
<dbReference type="Proteomes" id="UP000289738">
    <property type="component" value="Chromosome A09"/>
</dbReference>